<accession>A0A2J7YW24</accession>
<dbReference type="Proteomes" id="UP000236520">
    <property type="component" value="Unassembled WGS sequence"/>
</dbReference>
<dbReference type="RefSeq" id="WP_180990877.1">
    <property type="nucleotide sequence ID" value="NZ_LJIW01000002.1"/>
</dbReference>
<organism evidence="2 3">
    <name type="scientific">Streptomyces malaysiensis</name>
    <dbReference type="NCBI Taxonomy" id="92644"/>
    <lineage>
        <taxon>Bacteria</taxon>
        <taxon>Bacillati</taxon>
        <taxon>Actinomycetota</taxon>
        <taxon>Actinomycetes</taxon>
        <taxon>Kitasatosporales</taxon>
        <taxon>Streptomycetaceae</taxon>
        <taxon>Streptomyces</taxon>
        <taxon>Streptomyces violaceusniger group</taxon>
    </lineage>
</organism>
<sequence length="222" mass="21986">MTALLRYQAALLVRSHRWLPPLLLYGAFLGIGVQTGQPILDSLGYAAAALLPVAAWLVRVGVTQEPAAARDCAAAALGPGRVHLASVLTGLGAALVLGTAGTLFVAAVSDPHTADHRQEVPVPEATVAGLLAAVACALLGTAVGALCNRPLLRRPGWAIPSTMLAALLVSVAGASPANAAVSGLVDGSHSGAVPMPLLPLALAGAAAAGATALACVLSSRRS</sequence>
<evidence type="ECO:0000256" key="1">
    <source>
        <dbReference type="SAM" id="Phobius"/>
    </source>
</evidence>
<evidence type="ECO:0000313" key="2">
    <source>
        <dbReference type="EMBL" id="PNG92221.1"/>
    </source>
</evidence>
<feature type="transmembrane region" description="Helical" evidence="1">
    <location>
        <begin position="21"/>
        <end position="37"/>
    </location>
</feature>
<proteinExistence type="predicted"/>
<feature type="transmembrane region" description="Helical" evidence="1">
    <location>
        <begin position="82"/>
        <end position="107"/>
    </location>
</feature>
<name>A0A2J7YW24_STRMQ</name>
<gene>
    <name evidence="2" type="ORF">SMF913_27686</name>
</gene>
<reference evidence="2 3" key="1">
    <citation type="submission" date="2015-09" db="EMBL/GenBank/DDBJ databases">
        <title>Genome sequence, genome mining and natural product profiling of a biocontrol bacterium Streptomyces malaysiensis F913.</title>
        <authorList>
            <person name="Xu Y."/>
            <person name="Wei J."/>
            <person name="Xie J."/>
            <person name="Li T."/>
            <person name="Zhou Z."/>
        </authorList>
    </citation>
    <scope>NUCLEOTIDE SEQUENCE [LARGE SCALE GENOMIC DNA]</scope>
    <source>
        <strain evidence="2 3">F913</strain>
    </source>
</reference>
<keyword evidence="1" id="KW-0472">Membrane</keyword>
<protein>
    <recommendedName>
        <fullName evidence="4">ABC transporter</fullName>
    </recommendedName>
</protein>
<dbReference type="EMBL" id="LJIW01000002">
    <property type="protein sequence ID" value="PNG92221.1"/>
    <property type="molecule type" value="Genomic_DNA"/>
</dbReference>
<feature type="transmembrane region" description="Helical" evidence="1">
    <location>
        <begin position="158"/>
        <end position="177"/>
    </location>
</feature>
<keyword evidence="3" id="KW-1185">Reference proteome</keyword>
<evidence type="ECO:0000313" key="3">
    <source>
        <dbReference type="Proteomes" id="UP000236520"/>
    </source>
</evidence>
<feature type="transmembrane region" description="Helical" evidence="1">
    <location>
        <begin position="197"/>
        <end position="217"/>
    </location>
</feature>
<feature type="transmembrane region" description="Helical" evidence="1">
    <location>
        <begin position="127"/>
        <end position="146"/>
    </location>
</feature>
<keyword evidence="1" id="KW-1133">Transmembrane helix</keyword>
<dbReference type="AlphaFoldDB" id="A0A2J7YW24"/>
<keyword evidence="1" id="KW-0812">Transmembrane</keyword>
<comment type="caution">
    <text evidence="2">The sequence shown here is derived from an EMBL/GenBank/DDBJ whole genome shotgun (WGS) entry which is preliminary data.</text>
</comment>
<evidence type="ECO:0008006" key="4">
    <source>
        <dbReference type="Google" id="ProtNLM"/>
    </source>
</evidence>
<feature type="transmembrane region" description="Helical" evidence="1">
    <location>
        <begin position="43"/>
        <end position="62"/>
    </location>
</feature>